<feature type="region of interest" description="Disordered" evidence="1">
    <location>
        <begin position="1"/>
        <end position="20"/>
    </location>
</feature>
<accession>A0A5B7GGQ8</accession>
<keyword evidence="3" id="KW-1185">Reference proteome</keyword>
<evidence type="ECO:0000313" key="2">
    <source>
        <dbReference type="EMBL" id="MPC56746.1"/>
    </source>
</evidence>
<dbReference type="AlphaFoldDB" id="A0A5B7GGQ8"/>
<dbReference type="Proteomes" id="UP000324222">
    <property type="component" value="Unassembled WGS sequence"/>
</dbReference>
<feature type="compositionally biased region" description="Polar residues" evidence="1">
    <location>
        <begin position="58"/>
        <end position="74"/>
    </location>
</feature>
<sequence>MKGSGEGDGCDAGDGGGGGGVGAGALNRVTRRWVRSPPYTFIQISPEVVPDSCIQHLSHGSQTHQQLHNTSIGRQGSKKQIPAKRSANSRDGRRQSPERPYTDSVTAANHYPCPPLSTELRALIPYRVSATLPPLVR</sequence>
<evidence type="ECO:0000256" key="1">
    <source>
        <dbReference type="SAM" id="MobiDB-lite"/>
    </source>
</evidence>
<evidence type="ECO:0000313" key="3">
    <source>
        <dbReference type="Proteomes" id="UP000324222"/>
    </source>
</evidence>
<reference evidence="2" key="1">
    <citation type="submission" date="2019-05" db="EMBL/GenBank/DDBJ databases">
        <title>Another draft genome of Portunus trituberculatus and its Hox gene families provides insights of decapod evolution.</title>
        <authorList>
            <person name="Jeong J.-H."/>
            <person name="Song I."/>
            <person name="Kim S."/>
            <person name="Choi T."/>
            <person name="Kim D."/>
            <person name="Ryu S."/>
            <person name="Kim W."/>
        </authorList>
    </citation>
    <scope>NUCLEOTIDE SEQUENCE [LARGE SCALE GENOMIC DNA]</scope>
    <source>
        <tissue evidence="2">Muscle</tissue>
    </source>
</reference>
<feature type="region of interest" description="Disordered" evidence="1">
    <location>
        <begin position="57"/>
        <end position="111"/>
    </location>
</feature>
<feature type="compositionally biased region" description="Basic and acidic residues" evidence="1">
    <location>
        <begin position="88"/>
        <end position="101"/>
    </location>
</feature>
<comment type="caution">
    <text evidence="2">The sequence shown here is derived from an EMBL/GenBank/DDBJ whole genome shotgun (WGS) entry which is preliminary data.</text>
</comment>
<protein>
    <submittedName>
        <fullName evidence="2">Uncharacterized protein</fullName>
    </submittedName>
</protein>
<gene>
    <name evidence="2" type="ORF">E2C01_050713</name>
</gene>
<proteinExistence type="predicted"/>
<organism evidence="2 3">
    <name type="scientific">Portunus trituberculatus</name>
    <name type="common">Swimming crab</name>
    <name type="synonym">Neptunus trituberculatus</name>
    <dbReference type="NCBI Taxonomy" id="210409"/>
    <lineage>
        <taxon>Eukaryota</taxon>
        <taxon>Metazoa</taxon>
        <taxon>Ecdysozoa</taxon>
        <taxon>Arthropoda</taxon>
        <taxon>Crustacea</taxon>
        <taxon>Multicrustacea</taxon>
        <taxon>Malacostraca</taxon>
        <taxon>Eumalacostraca</taxon>
        <taxon>Eucarida</taxon>
        <taxon>Decapoda</taxon>
        <taxon>Pleocyemata</taxon>
        <taxon>Brachyura</taxon>
        <taxon>Eubrachyura</taxon>
        <taxon>Portunoidea</taxon>
        <taxon>Portunidae</taxon>
        <taxon>Portuninae</taxon>
        <taxon>Portunus</taxon>
    </lineage>
</organism>
<name>A0A5B7GGQ8_PORTR</name>
<dbReference type="EMBL" id="VSRR010014216">
    <property type="protein sequence ID" value="MPC56746.1"/>
    <property type="molecule type" value="Genomic_DNA"/>
</dbReference>